<keyword evidence="2" id="KW-1003">Cell membrane</keyword>
<comment type="subcellular location">
    <subcellularLocation>
        <location evidence="1">Cell membrane</location>
        <topology evidence="1">Multi-pass membrane protein</topology>
    </subcellularLocation>
    <subcellularLocation>
        <location evidence="6">Membrane</location>
        <topology evidence="6">Multi-pass membrane protein</topology>
    </subcellularLocation>
</comment>
<organism evidence="11 12">
    <name type="scientific">Poriferisphaera corsica</name>
    <dbReference type="NCBI Taxonomy" id="2528020"/>
    <lineage>
        <taxon>Bacteria</taxon>
        <taxon>Pseudomonadati</taxon>
        <taxon>Planctomycetota</taxon>
        <taxon>Phycisphaerae</taxon>
        <taxon>Phycisphaerales</taxon>
        <taxon>Phycisphaeraceae</taxon>
        <taxon>Poriferisphaera</taxon>
    </lineage>
</organism>
<dbReference type="AlphaFoldDB" id="A0A517YXB7"/>
<feature type="region of interest" description="Disordered" evidence="7">
    <location>
        <begin position="243"/>
        <end position="267"/>
    </location>
</feature>
<dbReference type="PANTHER" id="PTHR30625:SF17">
    <property type="entry name" value="TOLQ-RELATED"/>
    <property type="match status" value="1"/>
</dbReference>
<evidence type="ECO:0000256" key="9">
    <source>
        <dbReference type="SAM" id="SignalP"/>
    </source>
</evidence>
<feature type="signal peptide" evidence="9">
    <location>
        <begin position="1"/>
        <end position="24"/>
    </location>
</feature>
<dbReference type="InterPro" id="IPR002898">
    <property type="entry name" value="MotA_ExbB_proton_chnl"/>
</dbReference>
<keyword evidence="5 8" id="KW-0472">Membrane</keyword>
<sequence length="267" mass="28725" precursor="true">MKKPIVLSATAFLTAIATSQLLYAQASPTVGTIDPETGALPTFQQMFMFSPYINGAIAALSVIAVLLFVVYLLSISQRTMAPTDFLEEVKKLVLAKKYEAATDLCRANRNLFVATVIQRCCEHAGKDQGVIMDMIETEGKRRADMLWNRISYLADIANVAPMLGLLGTVVGMITAFFGLEEQTGSINSTILAAGVGQAMATTMFGLVVGIAATIFYTIVKGRATRTLAEAEQAIHTVADHIKPELQTASASSTPKKSPRRKSNEEDA</sequence>
<feature type="transmembrane region" description="Helical" evidence="8">
    <location>
        <begin position="150"/>
        <end position="178"/>
    </location>
</feature>
<evidence type="ECO:0000313" key="12">
    <source>
        <dbReference type="Proteomes" id="UP000317369"/>
    </source>
</evidence>
<keyword evidence="3 8" id="KW-0812">Transmembrane</keyword>
<dbReference type="EMBL" id="CP036425">
    <property type="protein sequence ID" value="QDU34868.1"/>
    <property type="molecule type" value="Genomic_DNA"/>
</dbReference>
<evidence type="ECO:0000259" key="10">
    <source>
        <dbReference type="Pfam" id="PF01618"/>
    </source>
</evidence>
<dbReference type="GO" id="GO:0017038">
    <property type="term" value="P:protein import"/>
    <property type="evidence" value="ECO:0007669"/>
    <property type="project" value="TreeGrafter"/>
</dbReference>
<dbReference type="GO" id="GO:0005886">
    <property type="term" value="C:plasma membrane"/>
    <property type="evidence" value="ECO:0007669"/>
    <property type="project" value="UniProtKB-SubCell"/>
</dbReference>
<protein>
    <submittedName>
        <fullName evidence="11">Biopolymer transport protein ExbB</fullName>
    </submittedName>
</protein>
<evidence type="ECO:0000256" key="6">
    <source>
        <dbReference type="RuleBase" id="RU004057"/>
    </source>
</evidence>
<evidence type="ECO:0000256" key="5">
    <source>
        <dbReference type="ARBA" id="ARBA00023136"/>
    </source>
</evidence>
<dbReference type="Proteomes" id="UP000317369">
    <property type="component" value="Chromosome"/>
</dbReference>
<keyword evidence="12" id="KW-1185">Reference proteome</keyword>
<accession>A0A517YXB7</accession>
<feature type="domain" description="MotA/TolQ/ExbB proton channel" evidence="10">
    <location>
        <begin position="115"/>
        <end position="231"/>
    </location>
</feature>
<evidence type="ECO:0000256" key="7">
    <source>
        <dbReference type="SAM" id="MobiDB-lite"/>
    </source>
</evidence>
<feature type="transmembrane region" description="Helical" evidence="8">
    <location>
        <begin position="198"/>
        <end position="219"/>
    </location>
</feature>
<evidence type="ECO:0000313" key="11">
    <source>
        <dbReference type="EMBL" id="QDU34868.1"/>
    </source>
</evidence>
<name>A0A517YXB7_9BACT</name>
<dbReference type="KEGG" id="pcor:KS4_29440"/>
<dbReference type="RefSeq" id="WP_145079320.1">
    <property type="nucleotide sequence ID" value="NZ_CP036425.1"/>
</dbReference>
<gene>
    <name evidence="11" type="primary">exbB_3</name>
    <name evidence="11" type="ORF">KS4_29440</name>
</gene>
<reference evidence="11 12" key="1">
    <citation type="submission" date="2019-02" db="EMBL/GenBank/DDBJ databases">
        <title>Deep-cultivation of Planctomycetes and their phenomic and genomic characterization uncovers novel biology.</title>
        <authorList>
            <person name="Wiegand S."/>
            <person name="Jogler M."/>
            <person name="Boedeker C."/>
            <person name="Pinto D."/>
            <person name="Vollmers J."/>
            <person name="Rivas-Marin E."/>
            <person name="Kohn T."/>
            <person name="Peeters S.H."/>
            <person name="Heuer A."/>
            <person name="Rast P."/>
            <person name="Oberbeckmann S."/>
            <person name="Bunk B."/>
            <person name="Jeske O."/>
            <person name="Meyerdierks A."/>
            <person name="Storesund J.E."/>
            <person name="Kallscheuer N."/>
            <person name="Luecker S."/>
            <person name="Lage O.M."/>
            <person name="Pohl T."/>
            <person name="Merkel B.J."/>
            <person name="Hornburger P."/>
            <person name="Mueller R.-W."/>
            <person name="Bruemmer F."/>
            <person name="Labrenz M."/>
            <person name="Spormann A.M."/>
            <person name="Op den Camp H."/>
            <person name="Overmann J."/>
            <person name="Amann R."/>
            <person name="Jetten M.S.M."/>
            <person name="Mascher T."/>
            <person name="Medema M.H."/>
            <person name="Devos D.P."/>
            <person name="Kaster A.-K."/>
            <person name="Ovreas L."/>
            <person name="Rohde M."/>
            <person name="Galperin M.Y."/>
            <person name="Jogler C."/>
        </authorList>
    </citation>
    <scope>NUCLEOTIDE SEQUENCE [LARGE SCALE GENOMIC DNA]</scope>
    <source>
        <strain evidence="11 12">KS4</strain>
    </source>
</reference>
<dbReference type="InterPro" id="IPR050790">
    <property type="entry name" value="ExbB/TolQ_transport"/>
</dbReference>
<dbReference type="Pfam" id="PF01618">
    <property type="entry name" value="MotA_ExbB"/>
    <property type="match status" value="1"/>
</dbReference>
<evidence type="ECO:0000256" key="4">
    <source>
        <dbReference type="ARBA" id="ARBA00022989"/>
    </source>
</evidence>
<dbReference type="OrthoDB" id="4045at2"/>
<evidence type="ECO:0000256" key="8">
    <source>
        <dbReference type="SAM" id="Phobius"/>
    </source>
</evidence>
<keyword evidence="6" id="KW-0653">Protein transport</keyword>
<evidence type="ECO:0000256" key="2">
    <source>
        <dbReference type="ARBA" id="ARBA00022475"/>
    </source>
</evidence>
<dbReference type="PANTHER" id="PTHR30625">
    <property type="entry name" value="PROTEIN TOLQ"/>
    <property type="match status" value="1"/>
</dbReference>
<proteinExistence type="inferred from homology"/>
<keyword evidence="4 8" id="KW-1133">Transmembrane helix</keyword>
<evidence type="ECO:0000256" key="1">
    <source>
        <dbReference type="ARBA" id="ARBA00004651"/>
    </source>
</evidence>
<feature type="transmembrane region" description="Helical" evidence="8">
    <location>
        <begin position="48"/>
        <end position="73"/>
    </location>
</feature>
<keyword evidence="6" id="KW-0813">Transport</keyword>
<feature type="chain" id="PRO_5022196556" evidence="9">
    <location>
        <begin position="25"/>
        <end position="267"/>
    </location>
</feature>
<comment type="similarity">
    <text evidence="6">Belongs to the exbB/tolQ family.</text>
</comment>
<evidence type="ECO:0000256" key="3">
    <source>
        <dbReference type="ARBA" id="ARBA00022692"/>
    </source>
</evidence>
<keyword evidence="9" id="KW-0732">Signal</keyword>